<sequence>MYPALCMSRCRTCLALIFISLFGQAYLSADDRDRNHEPMLGEVVPDFTADTTQEKGMVFHKWLEKASGYVVFFFTSQGFHSSVYH</sequence>
<accession>A0A2H9T9N7</accession>
<gene>
    <name evidence="1" type="ORF">CI610_01161</name>
</gene>
<evidence type="ECO:0000313" key="1">
    <source>
        <dbReference type="EMBL" id="PJE79848.1"/>
    </source>
</evidence>
<name>A0A2H9T9N7_9ZZZZ</name>
<dbReference type="AlphaFoldDB" id="A0A2H9T9N7"/>
<dbReference type="EMBL" id="NSIT01000044">
    <property type="protein sequence ID" value="PJE79848.1"/>
    <property type="molecule type" value="Genomic_DNA"/>
</dbReference>
<organism evidence="1">
    <name type="scientific">invertebrate metagenome</name>
    <dbReference type="NCBI Taxonomy" id="1711999"/>
    <lineage>
        <taxon>unclassified sequences</taxon>
        <taxon>metagenomes</taxon>
        <taxon>organismal metagenomes</taxon>
    </lineage>
</organism>
<protein>
    <submittedName>
        <fullName evidence="1">Uncharacterized protein</fullName>
    </submittedName>
</protein>
<proteinExistence type="predicted"/>
<reference evidence="1" key="1">
    <citation type="journal article" date="2017" name="Appl. Environ. Microbiol.">
        <title>Molecular characterization of an Endozoicomonas-like organism causing infection in king scallop Pecten maximus L.</title>
        <authorList>
            <person name="Cano I."/>
            <person name="van Aerle R."/>
            <person name="Ross S."/>
            <person name="Verner-Jeffreys D.W."/>
            <person name="Paley R.K."/>
            <person name="Rimmer G."/>
            <person name="Ryder D."/>
            <person name="Hooper P."/>
            <person name="Stone D."/>
            <person name="Feist S.W."/>
        </authorList>
    </citation>
    <scope>NUCLEOTIDE SEQUENCE</scope>
</reference>
<comment type="caution">
    <text evidence="1">The sequence shown here is derived from an EMBL/GenBank/DDBJ whole genome shotgun (WGS) entry which is preliminary data.</text>
</comment>